<dbReference type="Pfam" id="PF09335">
    <property type="entry name" value="VTT_dom"/>
    <property type="match status" value="1"/>
</dbReference>
<keyword evidence="5" id="KW-1185">Reference proteome</keyword>
<reference evidence="4 5" key="1">
    <citation type="submission" date="2017-06" db="EMBL/GenBank/DDBJ databases">
        <authorList>
            <person name="Kim H.J."/>
            <person name="Triplett B.A."/>
        </authorList>
    </citation>
    <scope>NUCLEOTIDE SEQUENCE [LARGE SCALE GENOMIC DNA]</scope>
    <source>
        <strain evidence="4 5">DSM 8800</strain>
    </source>
</reference>
<dbReference type="Proteomes" id="UP000198397">
    <property type="component" value="Unassembled WGS sequence"/>
</dbReference>
<feature type="region of interest" description="Disordered" evidence="1">
    <location>
        <begin position="111"/>
        <end position="139"/>
    </location>
</feature>
<dbReference type="EMBL" id="FZNQ01000014">
    <property type="protein sequence ID" value="SNR54361.1"/>
    <property type="molecule type" value="Genomic_DNA"/>
</dbReference>
<gene>
    <name evidence="4" type="ORF">SAMN06264855_11414</name>
</gene>
<evidence type="ECO:0000313" key="5">
    <source>
        <dbReference type="Proteomes" id="UP000198397"/>
    </source>
</evidence>
<organism evidence="4 5">
    <name type="scientific">Halorubrum vacuolatum</name>
    <name type="common">Natronobacterium vacuolatum</name>
    <dbReference type="NCBI Taxonomy" id="63740"/>
    <lineage>
        <taxon>Archaea</taxon>
        <taxon>Methanobacteriati</taxon>
        <taxon>Methanobacteriota</taxon>
        <taxon>Stenosarchaea group</taxon>
        <taxon>Halobacteria</taxon>
        <taxon>Halobacteriales</taxon>
        <taxon>Haloferacaceae</taxon>
        <taxon>Halorubrum</taxon>
    </lineage>
</organism>
<feature type="transmembrane region" description="Helical" evidence="2">
    <location>
        <begin position="224"/>
        <end position="243"/>
    </location>
</feature>
<keyword evidence="2" id="KW-1133">Transmembrane helix</keyword>
<sequence length="253" mass="26439">MNRRHVVIGTAIAAVVILAAAVSPDRALGLLEWLSAEPVRFALALFALAAIRPFLAWPTTLLAVAVGFGYGWIGVPFAALLLTLTALPPYALARAGRTGIVGRGDDVDRRKDIDREGDVDRGNDVDRGSDGASDDGLPGRSVLTAGERFVDVAGGVRTIAATRFLPLPADVISIAAGAANVRLRPFLIGTAIGEFPWVIAGVAIGVSTDRLVAGDLSVVDPTLFLAMAAAAVILLAGPLYRAYYDRATQRRSA</sequence>
<protein>
    <submittedName>
        <fullName evidence="4">Uncharacterized membrane protein YdjX, TVP38/TMEM64 family, SNARE-associated domain</fullName>
    </submittedName>
</protein>
<keyword evidence="2" id="KW-0472">Membrane</keyword>
<evidence type="ECO:0000259" key="3">
    <source>
        <dbReference type="Pfam" id="PF09335"/>
    </source>
</evidence>
<dbReference type="OrthoDB" id="293407at2157"/>
<evidence type="ECO:0000256" key="2">
    <source>
        <dbReference type="SAM" id="Phobius"/>
    </source>
</evidence>
<proteinExistence type="predicted"/>
<evidence type="ECO:0000313" key="4">
    <source>
        <dbReference type="EMBL" id="SNR54361.1"/>
    </source>
</evidence>
<feature type="transmembrane region" description="Helical" evidence="2">
    <location>
        <begin position="186"/>
        <end position="204"/>
    </location>
</feature>
<feature type="transmembrane region" description="Helical" evidence="2">
    <location>
        <begin position="61"/>
        <end position="87"/>
    </location>
</feature>
<feature type="domain" description="VTT" evidence="3">
    <location>
        <begin position="154"/>
        <end position="205"/>
    </location>
</feature>
<name>A0A238X702_HALVU</name>
<dbReference type="RefSeq" id="WP_089385335.1">
    <property type="nucleotide sequence ID" value="NZ_FZNQ01000014.1"/>
</dbReference>
<keyword evidence="2" id="KW-0812">Transmembrane</keyword>
<dbReference type="AlphaFoldDB" id="A0A238X702"/>
<feature type="compositionally biased region" description="Basic and acidic residues" evidence="1">
    <location>
        <begin position="111"/>
        <end position="129"/>
    </location>
</feature>
<dbReference type="InterPro" id="IPR032816">
    <property type="entry name" value="VTT_dom"/>
</dbReference>
<accession>A0A238X702</accession>
<evidence type="ECO:0000256" key="1">
    <source>
        <dbReference type="SAM" id="MobiDB-lite"/>
    </source>
</evidence>